<proteinExistence type="predicted"/>
<dbReference type="STRING" id="1121322.SAMN02745136_04641"/>
<dbReference type="OrthoDB" id="2351919at2"/>
<evidence type="ECO:0008006" key="3">
    <source>
        <dbReference type="Google" id="ProtNLM"/>
    </source>
</evidence>
<name>A0A1M6ZN55_9FIRM</name>
<dbReference type="RefSeq" id="WP_073279407.1">
    <property type="nucleotide sequence ID" value="NZ_FRAC01000029.1"/>
</dbReference>
<dbReference type="SUPFAM" id="SSF81301">
    <property type="entry name" value="Nucleotidyltransferase"/>
    <property type="match status" value="1"/>
</dbReference>
<dbReference type="AlphaFoldDB" id="A0A1M6ZN55"/>
<dbReference type="Gene3D" id="3.30.460.40">
    <property type="match status" value="1"/>
</dbReference>
<dbReference type="InterPro" id="IPR043519">
    <property type="entry name" value="NT_sf"/>
</dbReference>
<evidence type="ECO:0000313" key="2">
    <source>
        <dbReference type="Proteomes" id="UP000184386"/>
    </source>
</evidence>
<dbReference type="Proteomes" id="UP000184386">
    <property type="component" value="Unassembled WGS sequence"/>
</dbReference>
<gene>
    <name evidence="1" type="ORF">SAMN02745136_04641</name>
</gene>
<dbReference type="EMBL" id="FRAC01000029">
    <property type="protein sequence ID" value="SHL31968.1"/>
    <property type="molecule type" value="Genomic_DNA"/>
</dbReference>
<organism evidence="1 2">
    <name type="scientific">Anaerocolumna jejuensis DSM 15929</name>
    <dbReference type="NCBI Taxonomy" id="1121322"/>
    <lineage>
        <taxon>Bacteria</taxon>
        <taxon>Bacillati</taxon>
        <taxon>Bacillota</taxon>
        <taxon>Clostridia</taxon>
        <taxon>Lachnospirales</taxon>
        <taxon>Lachnospiraceae</taxon>
        <taxon>Anaerocolumna</taxon>
    </lineage>
</organism>
<reference evidence="1 2" key="1">
    <citation type="submission" date="2016-11" db="EMBL/GenBank/DDBJ databases">
        <authorList>
            <person name="Jaros S."/>
            <person name="Januszkiewicz K."/>
            <person name="Wedrychowicz H."/>
        </authorList>
    </citation>
    <scope>NUCLEOTIDE SEQUENCE [LARGE SCALE GENOMIC DNA]</scope>
    <source>
        <strain evidence="1 2">DSM 15929</strain>
    </source>
</reference>
<evidence type="ECO:0000313" key="1">
    <source>
        <dbReference type="EMBL" id="SHL31968.1"/>
    </source>
</evidence>
<keyword evidence="2" id="KW-1185">Reference proteome</keyword>
<accession>A0A1M6ZN55</accession>
<sequence>MINRVTLMSLSEELNRHNIVWGVGGSYLLQLHNLYSEPNDLDLWVQPNDILNIREIFKGFPEIETDIPLPKDLHFKMMYYDIEVDFVACFITKPNQYQFTYNIEPENIKMIDLDGMQIPCTYLEDWYIVYRLLKRDDKANLIQKVFSKKKIPLDEHAIQRAIDNEQTKIPLRLKKDVYELITSATQMTLFDYDR</sequence>
<protein>
    <recommendedName>
        <fullName evidence="3">Nucleotidyl transferase AbiEii toxin, Type IV TA system</fullName>
    </recommendedName>
</protein>